<keyword evidence="1" id="KW-0863">Zinc-finger</keyword>
<comment type="similarity">
    <text evidence="1">Belongs to the E3 ubiquitin-protein ligase UBR1-like family.</text>
</comment>
<keyword evidence="1" id="KW-0479">Metal-binding</keyword>
<comment type="catalytic activity">
    <reaction evidence="1">
        <text>S-ubiquitinyl-[E2 ubiquitin-conjugating enzyme]-L-cysteine + [acceptor protein]-L-lysine = [E2 ubiquitin-conjugating enzyme]-L-cysteine + N(6)-ubiquitinyl-[acceptor protein]-L-lysine.</text>
        <dbReference type="EC" id="2.3.2.27"/>
    </reaction>
</comment>
<keyword evidence="1" id="KW-0808">Transferase</keyword>
<comment type="function">
    <text evidence="1">Ubiquitin ligase protein which is a component of the N-end rule pathway. Recognizes and binds to proteins bearing specific N-terminal residues that are destabilizing according to the N-end rule, leading to their ubiquitination and subsequent degradation.</text>
</comment>
<evidence type="ECO:0000313" key="3">
    <source>
        <dbReference type="EMBL" id="CCI44464.1"/>
    </source>
</evidence>
<protein>
    <recommendedName>
        <fullName evidence="1">E3 ubiquitin-protein ligase</fullName>
        <ecNumber evidence="1">2.3.2.27</ecNumber>
    </recommendedName>
</protein>
<dbReference type="Pfam" id="PF18995">
    <property type="entry name" value="PRT6_C"/>
    <property type="match status" value="1"/>
</dbReference>
<dbReference type="EMBL" id="CAIX01000071">
    <property type="protein sequence ID" value="CCI44464.1"/>
    <property type="molecule type" value="Genomic_DNA"/>
</dbReference>
<dbReference type="InParanoid" id="A0A024GC93"/>
<dbReference type="GO" id="GO:0061630">
    <property type="term" value="F:ubiquitin protein ligase activity"/>
    <property type="evidence" value="ECO:0007669"/>
    <property type="project" value="UniProtKB-UniRule"/>
</dbReference>
<sequence length="145" mass="16083">MGQKCERCDKVPTEAGLCFVCGQYLCCGDSCCETPCMLDGPPVGECTRHAAECGDGVEIVLLLDLCRVVIIPGSMAAYFSSPYVDAHNVEDIGLQCDRPLRLDVARYQHLKSLRINHRIFLKCPVNDTCLISRMRSISRICKILI</sequence>
<dbReference type="InterPro" id="IPR044046">
    <property type="entry name" value="E3_ligase_UBR-like_C"/>
</dbReference>
<reference evidence="3 4" key="1">
    <citation type="submission" date="2012-05" db="EMBL/GenBank/DDBJ databases">
        <title>Recombination and specialization in a pathogen metapopulation.</title>
        <authorList>
            <person name="Gardiner A."/>
            <person name="Kemen E."/>
            <person name="Schultz-Larsen T."/>
            <person name="MacLean D."/>
            <person name="Van Oosterhout C."/>
            <person name="Jones J.D.G."/>
        </authorList>
    </citation>
    <scope>NUCLEOTIDE SEQUENCE [LARGE SCALE GENOMIC DNA]</scope>
    <source>
        <strain evidence="3 4">Ac Nc2</strain>
    </source>
</reference>
<dbReference type="InterPro" id="IPR039164">
    <property type="entry name" value="UBR1-like"/>
</dbReference>
<evidence type="ECO:0000259" key="2">
    <source>
        <dbReference type="Pfam" id="PF18995"/>
    </source>
</evidence>
<keyword evidence="4" id="KW-1185">Reference proteome</keyword>
<dbReference type="PANTHER" id="PTHR21497:SF24">
    <property type="entry name" value="E3 UBIQUITIN-PROTEIN LIGASE UBR1"/>
    <property type="match status" value="1"/>
</dbReference>
<dbReference type="UniPathway" id="UPA00143"/>
<proteinExistence type="inferred from homology"/>
<organism evidence="3 4">
    <name type="scientific">Albugo candida</name>
    <dbReference type="NCBI Taxonomy" id="65357"/>
    <lineage>
        <taxon>Eukaryota</taxon>
        <taxon>Sar</taxon>
        <taxon>Stramenopiles</taxon>
        <taxon>Oomycota</taxon>
        <taxon>Peronosporomycetes</taxon>
        <taxon>Albuginales</taxon>
        <taxon>Albuginaceae</taxon>
        <taxon>Albugo</taxon>
    </lineage>
</organism>
<dbReference type="STRING" id="65357.A0A024GC93"/>
<dbReference type="GO" id="GO:0000151">
    <property type="term" value="C:ubiquitin ligase complex"/>
    <property type="evidence" value="ECO:0007669"/>
    <property type="project" value="TreeGrafter"/>
</dbReference>
<evidence type="ECO:0000313" key="4">
    <source>
        <dbReference type="Proteomes" id="UP000053237"/>
    </source>
</evidence>
<keyword evidence="1" id="KW-0862">Zinc</keyword>
<comment type="pathway">
    <text evidence="1">Protein modification; protein ubiquitination.</text>
</comment>
<gene>
    <name evidence="3" type="ORF">BN9_052730</name>
</gene>
<dbReference type="EC" id="2.3.2.27" evidence="1"/>
<comment type="caution">
    <text evidence="3">The sequence shown here is derived from an EMBL/GenBank/DDBJ whole genome shotgun (WGS) entry which is preliminary data.</text>
</comment>
<evidence type="ECO:0000256" key="1">
    <source>
        <dbReference type="RuleBase" id="RU366018"/>
    </source>
</evidence>
<dbReference type="GO" id="GO:0016567">
    <property type="term" value="P:protein ubiquitination"/>
    <property type="evidence" value="ECO:0007669"/>
    <property type="project" value="UniProtKB-UniRule"/>
</dbReference>
<dbReference type="AlphaFoldDB" id="A0A024GC93"/>
<keyword evidence="1" id="KW-0833">Ubl conjugation pathway</keyword>
<accession>A0A024GC93</accession>
<dbReference type="OrthoDB" id="26387at2759"/>
<dbReference type="PANTHER" id="PTHR21497">
    <property type="entry name" value="UBIQUITIN LIGASE E3 ALPHA-RELATED"/>
    <property type="match status" value="1"/>
</dbReference>
<name>A0A024GC93_9STRA</name>
<dbReference type="GO" id="GO:0008270">
    <property type="term" value="F:zinc ion binding"/>
    <property type="evidence" value="ECO:0007669"/>
    <property type="project" value="UniProtKB-UniRule"/>
</dbReference>
<dbReference type="GO" id="GO:0005737">
    <property type="term" value="C:cytoplasm"/>
    <property type="evidence" value="ECO:0007669"/>
    <property type="project" value="TreeGrafter"/>
</dbReference>
<dbReference type="Proteomes" id="UP000053237">
    <property type="component" value="Unassembled WGS sequence"/>
</dbReference>
<feature type="domain" description="E3 ubiquitin-protein ligase UBR-like C-terminal" evidence="2">
    <location>
        <begin position="3"/>
        <end position="112"/>
    </location>
</feature>
<dbReference type="GO" id="GO:0071596">
    <property type="term" value="P:ubiquitin-dependent protein catabolic process via the N-end rule pathway"/>
    <property type="evidence" value="ECO:0007669"/>
    <property type="project" value="UniProtKB-UniRule"/>
</dbReference>